<gene>
    <name evidence="1" type="ORF">BROFUL_03382</name>
</gene>
<dbReference type="Proteomes" id="UP000034954">
    <property type="component" value="Unassembled WGS sequence"/>
</dbReference>
<reference evidence="1 2" key="1">
    <citation type="journal article" date="2013" name="BMC Microbiol.">
        <title>Identification of the type II cytochrome c maturation pathway in anammox bacteria by comparative genomics.</title>
        <authorList>
            <person name="Ferousi C."/>
            <person name="Speth D.R."/>
            <person name="Reimann J."/>
            <person name="Op den Camp H.J."/>
            <person name="Allen J.W."/>
            <person name="Keltjens J.T."/>
            <person name="Jetten M.S."/>
        </authorList>
    </citation>
    <scope>NUCLEOTIDE SEQUENCE [LARGE SCALE GENOMIC DNA]</scope>
    <source>
        <strain evidence="1">RU1</strain>
    </source>
</reference>
<comment type="caution">
    <text evidence="1">The sequence shown here is derived from an EMBL/GenBank/DDBJ whole genome shotgun (WGS) entry which is preliminary data.</text>
</comment>
<dbReference type="EMBL" id="LAQJ01000310">
    <property type="protein sequence ID" value="KKO17931.1"/>
    <property type="molecule type" value="Genomic_DNA"/>
</dbReference>
<keyword evidence="2" id="KW-1185">Reference proteome</keyword>
<protein>
    <submittedName>
        <fullName evidence="1">Uncharacterized protein</fullName>
    </submittedName>
</protein>
<dbReference type="AlphaFoldDB" id="A0A0M2USG6"/>
<evidence type="ECO:0000313" key="1">
    <source>
        <dbReference type="EMBL" id="KKO17931.1"/>
    </source>
</evidence>
<accession>A0A0M2USG6</accession>
<proteinExistence type="predicted"/>
<evidence type="ECO:0000313" key="2">
    <source>
        <dbReference type="Proteomes" id="UP000034954"/>
    </source>
</evidence>
<organism evidence="1 2">
    <name type="scientific">Candidatus Brocadia fulgida</name>
    <dbReference type="NCBI Taxonomy" id="380242"/>
    <lineage>
        <taxon>Bacteria</taxon>
        <taxon>Pseudomonadati</taxon>
        <taxon>Planctomycetota</taxon>
        <taxon>Candidatus Brocadiia</taxon>
        <taxon>Candidatus Brocadiales</taxon>
        <taxon>Candidatus Brocadiaceae</taxon>
        <taxon>Candidatus Brocadia</taxon>
    </lineage>
</organism>
<name>A0A0M2USG6_9BACT</name>
<sequence length="36" mass="4253">MSPFPNMSYVRIKLNVASFFDTILMLYGTTYSRKFL</sequence>